<organism evidence="2 3">
    <name type="scientific">Setaria italica</name>
    <name type="common">Foxtail millet</name>
    <name type="synonym">Panicum italicum</name>
    <dbReference type="NCBI Taxonomy" id="4555"/>
    <lineage>
        <taxon>Eukaryota</taxon>
        <taxon>Viridiplantae</taxon>
        <taxon>Streptophyta</taxon>
        <taxon>Embryophyta</taxon>
        <taxon>Tracheophyta</taxon>
        <taxon>Spermatophyta</taxon>
        <taxon>Magnoliopsida</taxon>
        <taxon>Liliopsida</taxon>
        <taxon>Poales</taxon>
        <taxon>Poaceae</taxon>
        <taxon>PACMAD clade</taxon>
        <taxon>Panicoideae</taxon>
        <taxon>Panicodae</taxon>
        <taxon>Paniceae</taxon>
        <taxon>Cenchrinae</taxon>
        <taxon>Setaria</taxon>
    </lineage>
</organism>
<evidence type="ECO:0000256" key="1">
    <source>
        <dbReference type="SAM" id="MobiDB-lite"/>
    </source>
</evidence>
<keyword evidence="3" id="KW-1185">Reference proteome</keyword>
<dbReference type="EMBL" id="AGNK02005431">
    <property type="status" value="NOT_ANNOTATED_CDS"/>
    <property type="molecule type" value="Genomic_DNA"/>
</dbReference>
<accession>K4AHL5</accession>
<dbReference type="Gramene" id="KQK87675">
    <property type="protein sequence ID" value="KQK87675"/>
    <property type="gene ID" value="SETIT_038372mg"/>
</dbReference>
<dbReference type="HOGENOM" id="CLU_2727043_0_0_1"/>
<dbReference type="Proteomes" id="UP000004995">
    <property type="component" value="Unassembled WGS sequence"/>
</dbReference>
<feature type="region of interest" description="Disordered" evidence="1">
    <location>
        <begin position="49"/>
        <end position="72"/>
    </location>
</feature>
<evidence type="ECO:0000313" key="3">
    <source>
        <dbReference type="Proteomes" id="UP000004995"/>
    </source>
</evidence>
<dbReference type="InParanoid" id="K4AHL5"/>
<evidence type="ECO:0000313" key="2">
    <source>
        <dbReference type="EnsemblPlants" id="KQK87675"/>
    </source>
</evidence>
<proteinExistence type="predicted"/>
<dbReference type="EnsemblPlants" id="KQK87675">
    <property type="protein sequence ID" value="KQK87675"/>
    <property type="gene ID" value="SETIT_038372mg"/>
</dbReference>
<reference evidence="2" key="2">
    <citation type="submission" date="2018-08" db="UniProtKB">
        <authorList>
            <consortium name="EnsemblPlants"/>
        </authorList>
    </citation>
    <scope>IDENTIFICATION</scope>
    <source>
        <strain evidence="2">Yugu1</strain>
    </source>
</reference>
<sequence length="72" mass="7610">MLRTKLPCLCVFSHMCGQMIRPRCPAVSLSCRSETPNSQQLHACTSTTTARGDDGATGIDPLAPAAPPIRGL</sequence>
<protein>
    <submittedName>
        <fullName evidence="2">Uncharacterized protein</fullName>
    </submittedName>
</protein>
<feature type="compositionally biased region" description="Low complexity" evidence="1">
    <location>
        <begin position="49"/>
        <end position="60"/>
    </location>
</feature>
<dbReference type="AlphaFoldDB" id="K4AHL5"/>
<reference evidence="3" key="1">
    <citation type="journal article" date="2012" name="Nat. Biotechnol.">
        <title>Reference genome sequence of the model plant Setaria.</title>
        <authorList>
            <person name="Bennetzen J.L."/>
            <person name="Schmutz J."/>
            <person name="Wang H."/>
            <person name="Percifield R."/>
            <person name="Hawkins J."/>
            <person name="Pontaroli A.C."/>
            <person name="Estep M."/>
            <person name="Feng L."/>
            <person name="Vaughn J.N."/>
            <person name="Grimwood J."/>
            <person name="Jenkins J."/>
            <person name="Barry K."/>
            <person name="Lindquist E."/>
            <person name="Hellsten U."/>
            <person name="Deshpande S."/>
            <person name="Wang X."/>
            <person name="Wu X."/>
            <person name="Mitros T."/>
            <person name="Triplett J."/>
            <person name="Yang X."/>
            <person name="Ye C.Y."/>
            <person name="Mauro-Herrera M."/>
            <person name="Wang L."/>
            <person name="Li P."/>
            <person name="Sharma M."/>
            <person name="Sharma R."/>
            <person name="Ronald P.C."/>
            <person name="Panaud O."/>
            <person name="Kellogg E.A."/>
            <person name="Brutnell T.P."/>
            <person name="Doust A.N."/>
            <person name="Tuskan G.A."/>
            <person name="Rokhsar D."/>
            <person name="Devos K.M."/>
        </authorList>
    </citation>
    <scope>NUCLEOTIDE SEQUENCE [LARGE SCALE GENOMIC DNA]</scope>
    <source>
        <strain evidence="3">cv. Yugu1</strain>
    </source>
</reference>
<name>K4AHL5_SETIT</name>